<dbReference type="Gene3D" id="3.30.70.260">
    <property type="match status" value="1"/>
</dbReference>
<evidence type="ECO:0000313" key="2">
    <source>
        <dbReference type="Proteomes" id="UP000183442"/>
    </source>
</evidence>
<accession>A0A1I4HIM9</accession>
<name>A0A1I4HIM9_METOL</name>
<dbReference type="Proteomes" id="UP000183442">
    <property type="component" value="Unassembled WGS sequence"/>
</dbReference>
<reference evidence="2" key="1">
    <citation type="submission" date="2016-10" db="EMBL/GenBank/DDBJ databases">
        <authorList>
            <person name="Varghese N."/>
        </authorList>
    </citation>
    <scope>NUCLEOTIDE SEQUENCE [LARGE SCALE GENOMIC DNA]</scope>
    <source>
        <strain evidence="2">DSM 16632</strain>
    </source>
</reference>
<dbReference type="PIRSF" id="PIRSF004897">
    <property type="entry name" value="UCP004897_ACT"/>
    <property type="match status" value="1"/>
</dbReference>
<dbReference type="EMBL" id="FOTL01000010">
    <property type="protein sequence ID" value="SFL42045.1"/>
    <property type="molecule type" value="Genomic_DNA"/>
</dbReference>
<organism evidence="1 2">
    <name type="scientific">Methanobrevibacter olleyae</name>
    <dbReference type="NCBI Taxonomy" id="294671"/>
    <lineage>
        <taxon>Archaea</taxon>
        <taxon>Methanobacteriati</taxon>
        <taxon>Methanobacteriota</taxon>
        <taxon>Methanomada group</taxon>
        <taxon>Methanobacteria</taxon>
        <taxon>Methanobacteriales</taxon>
        <taxon>Methanobacteriaceae</taxon>
        <taxon>Methanobrevibacter</taxon>
    </lineage>
</organism>
<proteinExistence type="predicted"/>
<dbReference type="AlphaFoldDB" id="A0A1I4HIM9"/>
<dbReference type="InterPro" id="IPR014424">
    <property type="entry name" value="UCP004897_ACT"/>
</dbReference>
<protein>
    <recommendedName>
        <fullName evidence="3">ACT domain-containing protein</fullName>
    </recommendedName>
</protein>
<evidence type="ECO:0008006" key="3">
    <source>
        <dbReference type="Google" id="ProtNLM"/>
    </source>
</evidence>
<dbReference type="SUPFAM" id="SSF55021">
    <property type="entry name" value="ACT-like"/>
    <property type="match status" value="1"/>
</dbReference>
<sequence>MYIFMYWYTFIYLKVQYINREYIGGTMWGNLNLKFSKYPARMTVAQKMFELGLRIADDGKIYCGDLKISDSALAAAANVDRRVIKSTVDVIIADDELYEIFSNIIPAGTLIKNIAKNLDLGVIEIEAGEKSDGVLANVAWIMSKHNISIRQAYAGDIQLKTNPVLTIITEDPIPGELLSEFIKVEGVLKVSIL</sequence>
<evidence type="ECO:0000313" key="1">
    <source>
        <dbReference type="EMBL" id="SFL42045.1"/>
    </source>
</evidence>
<gene>
    <name evidence="1" type="ORF">SAMN02910297_00834</name>
</gene>
<dbReference type="InterPro" id="IPR045865">
    <property type="entry name" value="ACT-like_dom_sf"/>
</dbReference>